<keyword evidence="2" id="KW-1185">Reference proteome</keyword>
<organism evidence="1 2">
    <name type="scientific">Fibrella rubiginis</name>
    <dbReference type="NCBI Taxonomy" id="2817060"/>
    <lineage>
        <taxon>Bacteria</taxon>
        <taxon>Pseudomonadati</taxon>
        <taxon>Bacteroidota</taxon>
        <taxon>Cytophagia</taxon>
        <taxon>Cytophagales</taxon>
        <taxon>Spirosomataceae</taxon>
        <taxon>Fibrella</taxon>
    </lineage>
</organism>
<comment type="caution">
    <text evidence="1">The sequence shown here is derived from an EMBL/GenBank/DDBJ whole genome shotgun (WGS) entry which is preliminary data.</text>
</comment>
<dbReference type="EMBL" id="JAFMYV010000002">
    <property type="protein sequence ID" value="MBO0936009.1"/>
    <property type="molecule type" value="Genomic_DNA"/>
</dbReference>
<protein>
    <submittedName>
        <fullName evidence="1">Uncharacterized protein</fullName>
    </submittedName>
</protein>
<evidence type="ECO:0000313" key="1">
    <source>
        <dbReference type="EMBL" id="MBO0936009.1"/>
    </source>
</evidence>
<accession>A0A939K273</accession>
<proteinExistence type="predicted"/>
<reference evidence="1" key="1">
    <citation type="submission" date="2021-03" db="EMBL/GenBank/DDBJ databases">
        <title>Fibrella sp. HMF5335 genome sequencing and assembly.</title>
        <authorList>
            <person name="Kang H."/>
            <person name="Kim H."/>
            <person name="Bae S."/>
            <person name="Joh K."/>
        </authorList>
    </citation>
    <scope>NUCLEOTIDE SEQUENCE</scope>
    <source>
        <strain evidence="1">HMF5335</strain>
    </source>
</reference>
<dbReference type="Proteomes" id="UP000664034">
    <property type="component" value="Unassembled WGS sequence"/>
</dbReference>
<gene>
    <name evidence="1" type="ORF">J2I47_05570</name>
</gene>
<dbReference type="AlphaFoldDB" id="A0A939K273"/>
<evidence type="ECO:0000313" key="2">
    <source>
        <dbReference type="Proteomes" id="UP000664034"/>
    </source>
</evidence>
<name>A0A939K273_9BACT</name>
<dbReference type="RefSeq" id="WP_207363557.1">
    <property type="nucleotide sequence ID" value="NZ_JAFMYV010000002.1"/>
</dbReference>
<sequence>MPFASLTIRFQSAGMIPPPFTHYYTLEVKPTPKNALHVDFSITYTDREELDEEDITGEGFTLADNFDWSGTLGPDWLPVLDNVVANTRLKPLRESELSEKDDYLEVLITPGSGPTGQSTQTGTPTNPDAFLYPIQELIQAIYEAGGKEKPFELSYLSYQQSGDRELHIQASFANRSVQVITVNNRQEQRKTMPWEALQPLMSTVFAYDYNPEDGLAKPPKRDGHFLTVGTDMWFDISALPEVYRALERV</sequence>